<reference evidence="2 3" key="1">
    <citation type="journal article" date="2020" name="Int. J. Syst. Evol. Microbiol.">
        <title>Novel acetic acid bacteria from cider fermentations: Acetobacter conturbans sp. nov. and Acetobacter fallax sp. nov.</title>
        <authorList>
            <person name="Sombolestani A.S."/>
            <person name="Cleenwerck I."/>
            <person name="Cnockaert M."/>
            <person name="Borremans W."/>
            <person name="Wieme A.D."/>
            <person name="De Vuyst L."/>
            <person name="Vandamme P."/>
        </authorList>
    </citation>
    <scope>NUCLEOTIDE SEQUENCE [LARGE SCALE GENOMIC DNA]</scope>
    <source>
        <strain evidence="2 3">LMG 1627</strain>
    </source>
</reference>
<evidence type="ECO:0000313" key="2">
    <source>
        <dbReference type="EMBL" id="NHN87490.1"/>
    </source>
</evidence>
<dbReference type="Proteomes" id="UP000631653">
    <property type="component" value="Unassembled WGS sequence"/>
</dbReference>
<protein>
    <submittedName>
        <fullName evidence="2">DUF2946 domain-containing protein</fullName>
    </submittedName>
</protein>
<name>A0ABX0JYH3_9PROT</name>
<feature type="transmembrane region" description="Helical" evidence="1">
    <location>
        <begin position="12"/>
        <end position="32"/>
    </location>
</feature>
<proteinExistence type="predicted"/>
<accession>A0ABX0JYH3</accession>
<dbReference type="EMBL" id="WOSY01000002">
    <property type="protein sequence ID" value="NHN87490.1"/>
    <property type="molecule type" value="Genomic_DNA"/>
</dbReference>
<keyword evidence="1" id="KW-0812">Transmembrane</keyword>
<organism evidence="2 3">
    <name type="scientific">Acetobacter conturbans</name>
    <dbReference type="NCBI Taxonomy" id="1737472"/>
    <lineage>
        <taxon>Bacteria</taxon>
        <taxon>Pseudomonadati</taxon>
        <taxon>Pseudomonadota</taxon>
        <taxon>Alphaproteobacteria</taxon>
        <taxon>Acetobacterales</taxon>
        <taxon>Acetobacteraceae</taxon>
        <taxon>Acetobacter</taxon>
    </lineage>
</organism>
<sequence>MKGIGSVATRPFIGRWLIVALTFIGFLGQVALQGLTAPDESPRAAILRLTGIDISPTVAPSAHAATHDMKSMPMDHGMEAGPQHAMPVHAQPGGKDSLPKTGHHHDADCPLCPLLLIFGILLGSATFLPAISTAWLSMRRILAQPRAPPAFTLALPPATGPPLLF</sequence>
<gene>
    <name evidence="2" type="ORF">GOB81_02435</name>
</gene>
<evidence type="ECO:0000313" key="3">
    <source>
        <dbReference type="Proteomes" id="UP000631653"/>
    </source>
</evidence>
<keyword evidence="3" id="KW-1185">Reference proteome</keyword>
<evidence type="ECO:0000256" key="1">
    <source>
        <dbReference type="SAM" id="Phobius"/>
    </source>
</evidence>
<keyword evidence="1" id="KW-0472">Membrane</keyword>
<feature type="transmembrane region" description="Helical" evidence="1">
    <location>
        <begin position="114"/>
        <end position="136"/>
    </location>
</feature>
<comment type="caution">
    <text evidence="2">The sequence shown here is derived from an EMBL/GenBank/DDBJ whole genome shotgun (WGS) entry which is preliminary data.</text>
</comment>
<keyword evidence="1" id="KW-1133">Transmembrane helix</keyword>
<dbReference type="RefSeq" id="WP_173568793.1">
    <property type="nucleotide sequence ID" value="NZ_WOSY01000002.1"/>
</dbReference>